<evidence type="ECO:0000256" key="2">
    <source>
        <dbReference type="ARBA" id="ARBA00008255"/>
    </source>
</evidence>
<proteinExistence type="inferred from homology"/>
<reference evidence="10 11" key="1">
    <citation type="submission" date="2018-01" db="EMBL/GenBank/DDBJ databases">
        <title>Genomic Encyclopedia of Archaeal and Bacterial Type Strains, Phase II (KMG-II): from individual species to whole genera.</title>
        <authorList>
            <person name="Goeker M."/>
        </authorList>
    </citation>
    <scope>NUCLEOTIDE SEQUENCE [LARGE SCALE GENOMIC DNA]</scope>
    <source>
        <strain evidence="10 11">DSM 12048</strain>
    </source>
</reference>
<dbReference type="Proteomes" id="UP000239736">
    <property type="component" value="Unassembled WGS sequence"/>
</dbReference>
<protein>
    <submittedName>
        <fullName evidence="10">Putative membrane protein</fullName>
    </submittedName>
</protein>
<organism evidence="10 11">
    <name type="scientific">Albidovulum inexpectatum</name>
    <dbReference type="NCBI Taxonomy" id="196587"/>
    <lineage>
        <taxon>Bacteria</taxon>
        <taxon>Pseudomonadati</taxon>
        <taxon>Pseudomonadota</taxon>
        <taxon>Alphaproteobacteria</taxon>
        <taxon>Rhodobacterales</taxon>
        <taxon>Paracoccaceae</taxon>
        <taxon>Albidovulum</taxon>
    </lineage>
</organism>
<keyword evidence="7 9" id="KW-0472">Membrane</keyword>
<dbReference type="PANTHER" id="PTHR39342">
    <property type="entry name" value="UPF0283 MEMBRANE PROTEIN YCJF"/>
    <property type="match status" value="1"/>
</dbReference>
<keyword evidence="11" id="KW-1185">Reference proteome</keyword>
<dbReference type="RefSeq" id="WP_104072712.1">
    <property type="nucleotide sequence ID" value="NZ_PRDS01000012.1"/>
</dbReference>
<evidence type="ECO:0000256" key="6">
    <source>
        <dbReference type="ARBA" id="ARBA00022989"/>
    </source>
</evidence>
<sequence length="345" mass="36031">MTGNDRTSGRRRGPVVIEIGDKPSARPDIAPPVPDAPGAGGRPTAMQILATRQGGSRSRLGALFFAALSGLIGLMISVAAWRFIQGLIASYPLLGWVAAGLAGLTALAALLIVLRELRAYARLARLDRVHAAALEAVASGDLRAAGRVVDRLVALYSAREDTSWGRTRLAERRGDVFDADALLALAEAELVAPLDRAAVAEVERAARQVATVTAIVPLALADVVAALVANLRMVRRIAEIYGGRAGVIGSWRLLRAVMTHLVATGAVAVGDDLVQSVAGGGLVSKLSRRFGEGIINGALTARVGLAAIDVCRPLPFAARPRPRVSDIVRRALTGLFGSGGDTMRD</sequence>
<evidence type="ECO:0000256" key="3">
    <source>
        <dbReference type="ARBA" id="ARBA00022475"/>
    </source>
</evidence>
<keyword evidence="4" id="KW-0997">Cell inner membrane</keyword>
<evidence type="ECO:0000256" key="4">
    <source>
        <dbReference type="ARBA" id="ARBA00022519"/>
    </source>
</evidence>
<dbReference type="OrthoDB" id="9816060at2"/>
<feature type="transmembrane region" description="Helical" evidence="9">
    <location>
        <begin position="60"/>
        <end position="81"/>
    </location>
</feature>
<comment type="caution">
    <text evidence="10">The sequence shown here is derived from an EMBL/GenBank/DDBJ whole genome shotgun (WGS) entry which is preliminary data.</text>
</comment>
<evidence type="ECO:0000313" key="10">
    <source>
        <dbReference type="EMBL" id="PPB79540.1"/>
    </source>
</evidence>
<evidence type="ECO:0000256" key="9">
    <source>
        <dbReference type="SAM" id="Phobius"/>
    </source>
</evidence>
<evidence type="ECO:0000256" key="8">
    <source>
        <dbReference type="SAM" id="MobiDB-lite"/>
    </source>
</evidence>
<dbReference type="GO" id="GO:0005886">
    <property type="term" value="C:plasma membrane"/>
    <property type="evidence" value="ECO:0007669"/>
    <property type="project" value="UniProtKB-SubCell"/>
</dbReference>
<accession>A0A2S5JDR0</accession>
<keyword evidence="5 9" id="KW-0812">Transmembrane</keyword>
<keyword evidence="3" id="KW-1003">Cell membrane</keyword>
<comment type="subcellular location">
    <subcellularLocation>
        <location evidence="1">Cell inner membrane</location>
        <topology evidence="1">Multi-pass membrane protein</topology>
    </subcellularLocation>
</comment>
<evidence type="ECO:0000256" key="5">
    <source>
        <dbReference type="ARBA" id="ARBA00022692"/>
    </source>
</evidence>
<dbReference type="EMBL" id="PRDS01000012">
    <property type="protein sequence ID" value="PPB79540.1"/>
    <property type="molecule type" value="Genomic_DNA"/>
</dbReference>
<dbReference type="PANTHER" id="PTHR39342:SF1">
    <property type="entry name" value="UPF0283 MEMBRANE PROTEIN YCJF"/>
    <property type="match status" value="1"/>
</dbReference>
<evidence type="ECO:0000256" key="7">
    <source>
        <dbReference type="ARBA" id="ARBA00023136"/>
    </source>
</evidence>
<dbReference type="Pfam" id="PF05128">
    <property type="entry name" value="DUF697"/>
    <property type="match status" value="1"/>
</dbReference>
<gene>
    <name evidence="10" type="ORF">LV82_02822</name>
</gene>
<evidence type="ECO:0000313" key="11">
    <source>
        <dbReference type="Proteomes" id="UP000239736"/>
    </source>
</evidence>
<dbReference type="InterPro" id="IPR006507">
    <property type="entry name" value="UPF0283"/>
</dbReference>
<dbReference type="InterPro" id="IPR021147">
    <property type="entry name" value="DUF697"/>
</dbReference>
<evidence type="ECO:0000256" key="1">
    <source>
        <dbReference type="ARBA" id="ARBA00004429"/>
    </source>
</evidence>
<keyword evidence="6 9" id="KW-1133">Transmembrane helix</keyword>
<name>A0A2S5JDR0_9RHOB</name>
<comment type="similarity">
    <text evidence="2">Belongs to the UPF0283 family.</text>
</comment>
<dbReference type="AlphaFoldDB" id="A0A2S5JDR0"/>
<feature type="region of interest" description="Disordered" evidence="8">
    <location>
        <begin position="21"/>
        <end position="41"/>
    </location>
</feature>
<feature type="transmembrane region" description="Helical" evidence="9">
    <location>
        <begin position="93"/>
        <end position="114"/>
    </location>
</feature>
<dbReference type="NCBIfam" id="TIGR01620">
    <property type="entry name" value="hyp_HI0043"/>
    <property type="match status" value="1"/>
</dbReference>